<evidence type="ECO:0000256" key="6">
    <source>
        <dbReference type="ARBA" id="ARBA00023014"/>
    </source>
</evidence>
<dbReference type="Pfam" id="PF04055">
    <property type="entry name" value="Radical_SAM"/>
    <property type="match status" value="1"/>
</dbReference>
<dbReference type="OrthoDB" id="9810775at2"/>
<sequence>MLLKKLYLELTDKCNLNCKMCYRKSWEQNFCDMKDDLLIKLVNELKTHTKLKEIVIGGIGEPTFSKNFKMALELLKDYKLTVTTNGTLMDKELLEYLIKYVDVVTISIDGLFDKYEEIRGSKLDLIIENINLLNKLKYKFSSKTPLVDIQFVLSNENLKEIFKVMDLASDLKANKFIISNIIPQSEENKDNILYGRYENKSIKDLFNELTVHAMHKGIKISLPNYELKTIRKCDFMENHAAFICASGDVAPCYRFSHHYTEYVFGRKKEIEKFIFGNIKNDTLLNIWNNIEYKNFRYRILNNKYPSCIDCDLVDGCDHVNDAESDCYGLSPTCGDCLWSREFVQCP</sequence>
<dbReference type="SFLD" id="SFLDF00570">
    <property type="entry name" value="tungsten_cofactor_oxidoreducas"/>
    <property type="match status" value="1"/>
</dbReference>
<dbReference type="InterPro" id="IPR027604">
    <property type="entry name" value="W_rSAM_matur"/>
</dbReference>
<keyword evidence="3" id="KW-0949">S-adenosyl-L-methionine</keyword>
<comment type="cofactor">
    <cofactor evidence="1">
        <name>[4Fe-4S] cluster</name>
        <dbReference type="ChEBI" id="CHEBI:49883"/>
    </cofactor>
</comment>
<evidence type="ECO:0000256" key="3">
    <source>
        <dbReference type="ARBA" id="ARBA00022691"/>
    </source>
</evidence>
<dbReference type="Pfam" id="PF13186">
    <property type="entry name" value="SPASM"/>
    <property type="match status" value="1"/>
</dbReference>
<comment type="caution">
    <text evidence="8">The sequence shown here is derived from an EMBL/GenBank/DDBJ whole genome shotgun (WGS) entry which is preliminary data.</text>
</comment>
<dbReference type="GO" id="GO:0051539">
    <property type="term" value="F:4 iron, 4 sulfur cluster binding"/>
    <property type="evidence" value="ECO:0007669"/>
    <property type="project" value="UniProtKB-KW"/>
</dbReference>
<evidence type="ECO:0000256" key="5">
    <source>
        <dbReference type="ARBA" id="ARBA00023004"/>
    </source>
</evidence>
<proteinExistence type="predicted"/>
<keyword evidence="9" id="KW-1185">Reference proteome</keyword>
<dbReference type="NCBIfam" id="TIGR04317">
    <property type="entry name" value="W_rSAM_matur"/>
    <property type="match status" value="1"/>
</dbReference>
<dbReference type="AlphaFoldDB" id="C6PXE5"/>
<reference evidence="8 9" key="1">
    <citation type="submission" date="2009-06" db="EMBL/GenBank/DDBJ databases">
        <title>The draft genome of Clostridium carboxidivorans P7.</title>
        <authorList>
            <consortium name="US DOE Joint Genome Institute (JGI-PGF)"/>
            <person name="Lucas S."/>
            <person name="Copeland A."/>
            <person name="Lapidus A."/>
            <person name="Glavina del Rio T."/>
            <person name="Tice H."/>
            <person name="Bruce D."/>
            <person name="Goodwin L."/>
            <person name="Pitluck S."/>
            <person name="Larimer F."/>
            <person name="Land M.L."/>
            <person name="Hauser L."/>
            <person name="Hemme C.L."/>
        </authorList>
    </citation>
    <scope>NUCLEOTIDE SEQUENCE [LARGE SCALE GENOMIC DNA]</scope>
    <source>
        <strain evidence="8 9">P7</strain>
    </source>
</reference>
<keyword evidence="5" id="KW-0408">Iron</keyword>
<dbReference type="EMBL" id="ACVI01000065">
    <property type="protein sequence ID" value="EET86071.1"/>
    <property type="molecule type" value="Genomic_DNA"/>
</dbReference>
<dbReference type="Proteomes" id="UP000004198">
    <property type="component" value="Unassembled WGS sequence"/>
</dbReference>
<dbReference type="Gene3D" id="3.20.20.70">
    <property type="entry name" value="Aldolase class I"/>
    <property type="match status" value="1"/>
</dbReference>
<dbReference type="PATRIC" id="fig|536227.13.peg.2675"/>
<dbReference type="eggNOG" id="COG0535">
    <property type="taxonomic scope" value="Bacteria"/>
</dbReference>
<dbReference type="PROSITE" id="PS01305">
    <property type="entry name" value="MOAA_NIFB_PQQE"/>
    <property type="match status" value="1"/>
</dbReference>
<dbReference type="STRING" id="536227.Ccar_12765"/>
<dbReference type="GO" id="GO:0046872">
    <property type="term" value="F:metal ion binding"/>
    <property type="evidence" value="ECO:0007669"/>
    <property type="project" value="UniProtKB-KW"/>
</dbReference>
<keyword evidence="2" id="KW-0004">4Fe-4S</keyword>
<dbReference type="GO" id="GO:0003824">
    <property type="term" value="F:catalytic activity"/>
    <property type="evidence" value="ECO:0007669"/>
    <property type="project" value="InterPro"/>
</dbReference>
<evidence type="ECO:0000256" key="1">
    <source>
        <dbReference type="ARBA" id="ARBA00001966"/>
    </source>
</evidence>
<dbReference type="RefSeq" id="WP_007062347.1">
    <property type="nucleotide sequence ID" value="NZ_ACVI01000065.1"/>
</dbReference>
<name>C6PXE5_9CLOT</name>
<dbReference type="InterPro" id="IPR013785">
    <property type="entry name" value="Aldolase_TIM"/>
</dbReference>
<organism evidence="8 9">
    <name type="scientific">Clostridium carboxidivorans P7</name>
    <dbReference type="NCBI Taxonomy" id="536227"/>
    <lineage>
        <taxon>Bacteria</taxon>
        <taxon>Bacillati</taxon>
        <taxon>Bacillota</taxon>
        <taxon>Clostridia</taxon>
        <taxon>Eubacteriales</taxon>
        <taxon>Clostridiaceae</taxon>
        <taxon>Clostridium</taxon>
    </lineage>
</organism>
<protein>
    <submittedName>
        <fullName evidence="8">Radical SAM domain protein</fullName>
    </submittedName>
</protein>
<feature type="domain" description="Radical SAM core" evidence="7">
    <location>
        <begin position="1"/>
        <end position="219"/>
    </location>
</feature>
<dbReference type="SFLD" id="SFLDG01387">
    <property type="entry name" value="BtrN-like_SPASM_domain_contain"/>
    <property type="match status" value="1"/>
</dbReference>
<dbReference type="InterPro" id="IPR006638">
    <property type="entry name" value="Elp3/MiaA/NifB-like_rSAM"/>
</dbReference>
<dbReference type="GO" id="GO:0032324">
    <property type="term" value="P:molybdopterin cofactor biosynthetic process"/>
    <property type="evidence" value="ECO:0007669"/>
    <property type="project" value="UniProtKB-ARBA"/>
</dbReference>
<dbReference type="InterPro" id="IPR058240">
    <property type="entry name" value="rSAM_sf"/>
</dbReference>
<dbReference type="PROSITE" id="PS51918">
    <property type="entry name" value="RADICAL_SAM"/>
    <property type="match status" value="1"/>
</dbReference>
<dbReference type="SMART" id="SM00729">
    <property type="entry name" value="Elp3"/>
    <property type="match status" value="1"/>
</dbReference>
<keyword evidence="4" id="KW-0479">Metal-binding</keyword>
<dbReference type="SUPFAM" id="SSF102114">
    <property type="entry name" value="Radical SAM enzymes"/>
    <property type="match status" value="1"/>
</dbReference>
<dbReference type="InterPro" id="IPR050377">
    <property type="entry name" value="Radical_SAM_PqqE_MftC-like"/>
</dbReference>
<dbReference type="InterPro" id="IPR000385">
    <property type="entry name" value="MoaA_NifB_PqqE_Fe-S-bd_CS"/>
</dbReference>
<dbReference type="InterPro" id="IPR007197">
    <property type="entry name" value="rSAM"/>
</dbReference>
<dbReference type="PANTHER" id="PTHR11228:SF34">
    <property type="entry name" value="TUNGSTEN-CONTAINING ALDEHYDE FERREDOXIN OXIDOREDUCTASE COFACTOR MODIFYING PROTEIN"/>
    <property type="match status" value="1"/>
</dbReference>
<dbReference type="PANTHER" id="PTHR11228">
    <property type="entry name" value="RADICAL SAM DOMAIN PROTEIN"/>
    <property type="match status" value="1"/>
</dbReference>
<evidence type="ECO:0000313" key="8">
    <source>
        <dbReference type="EMBL" id="EET86071.1"/>
    </source>
</evidence>
<keyword evidence="6" id="KW-0411">Iron-sulfur</keyword>
<dbReference type="CDD" id="cd01335">
    <property type="entry name" value="Radical_SAM"/>
    <property type="match status" value="1"/>
</dbReference>
<evidence type="ECO:0000256" key="4">
    <source>
        <dbReference type="ARBA" id="ARBA00022723"/>
    </source>
</evidence>
<accession>C6PXE5</accession>
<dbReference type="InterPro" id="IPR023885">
    <property type="entry name" value="4Fe4S-binding_SPASM_dom"/>
</dbReference>
<gene>
    <name evidence="8" type="ORF">CcarbDRAFT_3462</name>
</gene>
<dbReference type="InterPro" id="IPR034391">
    <property type="entry name" value="AdoMet-like_SPASM_containing"/>
</dbReference>
<evidence type="ECO:0000259" key="7">
    <source>
        <dbReference type="PROSITE" id="PS51918"/>
    </source>
</evidence>
<dbReference type="KEGG" id="cck:Ccar_12765"/>
<dbReference type="SFLD" id="SFLDG01067">
    <property type="entry name" value="SPASM/twitch_domain_containing"/>
    <property type="match status" value="1"/>
</dbReference>
<evidence type="ECO:0000256" key="2">
    <source>
        <dbReference type="ARBA" id="ARBA00022485"/>
    </source>
</evidence>
<dbReference type="SFLD" id="SFLDS00029">
    <property type="entry name" value="Radical_SAM"/>
    <property type="match status" value="1"/>
</dbReference>
<evidence type="ECO:0000313" key="9">
    <source>
        <dbReference type="Proteomes" id="UP000004198"/>
    </source>
</evidence>
<dbReference type="CDD" id="cd21121">
    <property type="entry name" value="SPASM_Cmo-like"/>
    <property type="match status" value="1"/>
</dbReference>